<evidence type="ECO:0000313" key="1">
    <source>
        <dbReference type="EMBL" id="OBS10494.1"/>
    </source>
</evidence>
<dbReference type="RefSeq" id="WP_145930651.1">
    <property type="nucleotide sequence ID" value="NZ_JQSG02000001.1"/>
</dbReference>
<protein>
    <recommendedName>
        <fullName evidence="3">DsrE family protein</fullName>
    </recommendedName>
</protein>
<dbReference type="Proteomes" id="UP000029273">
    <property type="component" value="Unassembled WGS sequence"/>
</dbReference>
<accession>A0A1A6C7G9</accession>
<sequence>MELMYVVSSRDARALLPPLLRATRRRGIEWGAFFTGEGAAILGDAECAALLSGAARAVVCEHSWQRHGDGESCPIELGSQTDHSAMIARTYKVISL</sequence>
<dbReference type="EMBL" id="JQSG02000001">
    <property type="protein sequence ID" value="OBS10494.1"/>
    <property type="molecule type" value="Genomic_DNA"/>
</dbReference>
<evidence type="ECO:0008006" key="3">
    <source>
        <dbReference type="Google" id="ProtNLM"/>
    </source>
</evidence>
<dbReference type="OrthoDB" id="5796840at2"/>
<proteinExistence type="predicted"/>
<gene>
    <name evidence="1" type="ORF">Thpro_020210</name>
</gene>
<organism evidence="1 2">
    <name type="scientific">Acidihalobacter prosperus</name>
    <dbReference type="NCBI Taxonomy" id="160660"/>
    <lineage>
        <taxon>Bacteria</taxon>
        <taxon>Pseudomonadati</taxon>
        <taxon>Pseudomonadota</taxon>
        <taxon>Gammaproteobacteria</taxon>
        <taxon>Chromatiales</taxon>
        <taxon>Ectothiorhodospiraceae</taxon>
        <taxon>Acidihalobacter</taxon>
    </lineage>
</organism>
<evidence type="ECO:0000313" key="2">
    <source>
        <dbReference type="Proteomes" id="UP000029273"/>
    </source>
</evidence>
<name>A0A1A6C7G9_9GAMM</name>
<comment type="caution">
    <text evidence="1">The sequence shown here is derived from an EMBL/GenBank/DDBJ whole genome shotgun (WGS) entry which is preliminary data.</text>
</comment>
<keyword evidence="2" id="KW-1185">Reference proteome</keyword>
<dbReference type="AlphaFoldDB" id="A0A1A6C7G9"/>
<reference evidence="1 2" key="1">
    <citation type="journal article" date="2014" name="Genome Announc.">
        <title>Draft Genome Sequence of the Iron-Oxidizing, Acidophilic, and Halotolerant 'Thiobacillus prosperus' Type Strain DSM 5130.</title>
        <authorList>
            <person name="Ossandon F.J."/>
            <person name="Cardenas J.P."/>
            <person name="Corbett M."/>
            <person name="Quatrini R."/>
            <person name="Holmes D.S."/>
            <person name="Watkin E."/>
        </authorList>
    </citation>
    <scope>NUCLEOTIDE SEQUENCE [LARGE SCALE GENOMIC DNA]</scope>
    <source>
        <strain evidence="1 2">DSM 5130</strain>
    </source>
</reference>